<dbReference type="GO" id="GO:0005245">
    <property type="term" value="F:voltage-gated calcium channel activity"/>
    <property type="evidence" value="ECO:0007669"/>
    <property type="project" value="TreeGrafter"/>
</dbReference>
<evidence type="ECO:0000313" key="1">
    <source>
        <dbReference type="EMBL" id="PVD25087.1"/>
    </source>
</evidence>
<dbReference type="GO" id="GO:0005891">
    <property type="term" value="C:voltage-gated calcium channel complex"/>
    <property type="evidence" value="ECO:0007669"/>
    <property type="project" value="TreeGrafter"/>
</dbReference>
<proteinExistence type="predicted"/>
<keyword evidence="2" id="KW-1185">Reference proteome</keyword>
<dbReference type="PANTHER" id="PTHR10166:SF37">
    <property type="entry name" value="STOLID, ISOFORM H"/>
    <property type="match status" value="1"/>
</dbReference>
<organism evidence="1 2">
    <name type="scientific">Pomacea canaliculata</name>
    <name type="common">Golden apple snail</name>
    <dbReference type="NCBI Taxonomy" id="400727"/>
    <lineage>
        <taxon>Eukaryota</taxon>
        <taxon>Metazoa</taxon>
        <taxon>Spiralia</taxon>
        <taxon>Lophotrochozoa</taxon>
        <taxon>Mollusca</taxon>
        <taxon>Gastropoda</taxon>
        <taxon>Caenogastropoda</taxon>
        <taxon>Architaenioglossa</taxon>
        <taxon>Ampullarioidea</taxon>
        <taxon>Ampullariidae</taxon>
        <taxon>Pomacea</taxon>
    </lineage>
</organism>
<dbReference type="PANTHER" id="PTHR10166">
    <property type="entry name" value="VOLTAGE-DEPENDENT CALCIUM CHANNEL SUBUNIT ALPHA-2/DELTA-RELATED"/>
    <property type="match status" value="1"/>
</dbReference>
<evidence type="ECO:0000313" key="2">
    <source>
        <dbReference type="Proteomes" id="UP000245119"/>
    </source>
</evidence>
<dbReference type="AlphaFoldDB" id="A0A2T7NV83"/>
<protein>
    <submittedName>
        <fullName evidence="1">Uncharacterized protein</fullName>
    </submittedName>
</protein>
<dbReference type="Proteomes" id="UP000245119">
    <property type="component" value="Linkage Group LG9"/>
</dbReference>
<reference evidence="1 2" key="1">
    <citation type="submission" date="2018-04" db="EMBL/GenBank/DDBJ databases">
        <title>The genome of golden apple snail Pomacea canaliculata provides insight into stress tolerance and invasive adaptation.</title>
        <authorList>
            <person name="Liu C."/>
            <person name="Liu B."/>
            <person name="Ren Y."/>
            <person name="Zhang Y."/>
            <person name="Wang H."/>
            <person name="Li S."/>
            <person name="Jiang F."/>
            <person name="Yin L."/>
            <person name="Zhang G."/>
            <person name="Qian W."/>
            <person name="Fan W."/>
        </authorList>
    </citation>
    <scope>NUCLEOTIDE SEQUENCE [LARGE SCALE GENOMIC DNA]</scope>
    <source>
        <strain evidence="1">SZHN2017</strain>
        <tissue evidence="1">Muscle</tissue>
    </source>
</reference>
<name>A0A2T7NV83_POMCA</name>
<dbReference type="EMBL" id="PZQS01000009">
    <property type="protein sequence ID" value="PVD25087.1"/>
    <property type="molecule type" value="Genomic_DNA"/>
</dbReference>
<accession>A0A2T7NV83</accession>
<dbReference type="OrthoDB" id="10054666at2759"/>
<comment type="caution">
    <text evidence="1">The sequence shown here is derived from an EMBL/GenBank/DDBJ whole genome shotgun (WGS) entry which is preliminary data.</text>
</comment>
<gene>
    <name evidence="1" type="ORF">C0Q70_15585</name>
</gene>
<dbReference type="InterPro" id="IPR051173">
    <property type="entry name" value="Ca_channel_alpha-2/delta"/>
</dbReference>
<sequence length="301" mass="34586">MWTFLDNTVPKDNYVIWNRTDAKNVIILMTNGMMSNVEQTTILDVVDKGKKSMDRSVFHLVHVIKPLAGFTRYDVTVFRQLVERSNWTSARTSWQSSHRRPVEFAWWLKEIPDNVGFGFADKVAKFYTVFPPEDIFSSLDRILAVLLTWIKTQMCGWMCGWTELVGREDGLEQDDPYFCESLILTYAVQVFNDTLPKLYGVAAVEASMASMFSDVTSFQWGVHSYSFLVERDRGLVLVHPKLDIPSHKTATDPVFTTMDFLEPSFTPEQRAAILAANSSVMTFDTKMFRFEENYSSLRNIA</sequence>